<keyword evidence="4 8" id="KW-0396">Initiation factor</keyword>
<evidence type="ECO:0000256" key="7">
    <source>
        <dbReference type="ARBA" id="ARBA00023134"/>
    </source>
</evidence>
<evidence type="ECO:0000256" key="4">
    <source>
        <dbReference type="ARBA" id="ARBA00022540"/>
    </source>
</evidence>
<reference evidence="12 13" key="1">
    <citation type="submission" date="2024-01" db="EMBL/GenBank/DDBJ databases">
        <title>Uliginosibacterium soil sp. nov.</title>
        <authorList>
            <person name="Lv Y."/>
        </authorList>
    </citation>
    <scope>NUCLEOTIDE SEQUENCE [LARGE SCALE GENOMIC DNA]</scope>
    <source>
        <strain evidence="12 13">H3</strain>
    </source>
</reference>
<comment type="subcellular location">
    <subcellularLocation>
        <location evidence="8">Cytoplasm</location>
    </subcellularLocation>
</comment>
<dbReference type="Gene3D" id="3.40.50.300">
    <property type="entry name" value="P-loop containing nucleotide triphosphate hydrolases"/>
    <property type="match status" value="1"/>
</dbReference>
<dbReference type="PROSITE" id="PS01176">
    <property type="entry name" value="IF2"/>
    <property type="match status" value="1"/>
</dbReference>
<keyword evidence="3 8" id="KW-0963">Cytoplasm</keyword>
<evidence type="ECO:0000313" key="13">
    <source>
        <dbReference type="Proteomes" id="UP001331561"/>
    </source>
</evidence>
<dbReference type="InterPro" id="IPR005225">
    <property type="entry name" value="Small_GTP-bd"/>
</dbReference>
<evidence type="ECO:0000256" key="10">
    <source>
        <dbReference type="SAM" id="MobiDB-lite"/>
    </source>
</evidence>
<evidence type="ECO:0000259" key="11">
    <source>
        <dbReference type="PROSITE" id="PS51722"/>
    </source>
</evidence>
<dbReference type="Gene3D" id="3.30.56.50">
    <property type="entry name" value="Putative DNA-binding domain, N-terminal subdomain of bacterial translation initiation factor IF2"/>
    <property type="match status" value="1"/>
</dbReference>
<feature type="binding site" evidence="8">
    <location>
        <begin position="415"/>
        <end position="422"/>
    </location>
    <ligand>
        <name>GTP</name>
        <dbReference type="ChEBI" id="CHEBI:37565"/>
    </ligand>
</feature>
<comment type="function">
    <text evidence="8 9">One of the essential components for the initiation of protein synthesis. Protects formylmethionyl-tRNA from spontaneous hydrolysis and promotes its binding to the 30S ribosomal subunits. Also involved in the hydrolysis of GTP during the formation of the 70S ribosomal complex.</text>
</comment>
<feature type="domain" description="Tr-type G" evidence="11">
    <location>
        <begin position="406"/>
        <end position="575"/>
    </location>
</feature>
<dbReference type="InterPro" id="IPR023115">
    <property type="entry name" value="TIF_IF2_dom3"/>
</dbReference>
<dbReference type="InterPro" id="IPR027417">
    <property type="entry name" value="P-loop_NTPase"/>
</dbReference>
<dbReference type="CDD" id="cd03702">
    <property type="entry name" value="IF2_mtIF2_II"/>
    <property type="match status" value="1"/>
</dbReference>
<dbReference type="InterPro" id="IPR009061">
    <property type="entry name" value="DNA-bd_dom_put_sf"/>
</dbReference>
<feature type="binding site" evidence="8">
    <location>
        <begin position="515"/>
        <end position="518"/>
    </location>
    <ligand>
        <name>GTP</name>
        <dbReference type="ChEBI" id="CHEBI:37565"/>
    </ligand>
</feature>
<keyword evidence="5 8" id="KW-0547">Nucleotide-binding</keyword>
<evidence type="ECO:0000256" key="9">
    <source>
        <dbReference type="RuleBase" id="RU000644"/>
    </source>
</evidence>
<evidence type="ECO:0000256" key="3">
    <source>
        <dbReference type="ARBA" id="ARBA00022490"/>
    </source>
</evidence>
<name>A0ABU6K435_9RHOO</name>
<dbReference type="InterPro" id="IPR015760">
    <property type="entry name" value="TIF_IF2"/>
</dbReference>
<comment type="similarity">
    <text evidence="1 8 9">Belongs to the TRAFAC class translation factor GTPase superfamily. Classic translation factor GTPase family. IF-2 subfamily.</text>
</comment>
<dbReference type="NCBIfam" id="TIGR00231">
    <property type="entry name" value="small_GTP"/>
    <property type="match status" value="1"/>
</dbReference>
<feature type="compositionally biased region" description="Gly residues" evidence="10">
    <location>
        <begin position="289"/>
        <end position="301"/>
    </location>
</feature>
<dbReference type="InterPro" id="IPR044145">
    <property type="entry name" value="IF2_II"/>
</dbReference>
<dbReference type="InterPro" id="IPR013575">
    <property type="entry name" value="IF2_assoc_dom_bac"/>
</dbReference>
<feature type="compositionally biased region" description="Basic and acidic residues" evidence="10">
    <location>
        <begin position="188"/>
        <end position="237"/>
    </location>
</feature>
<dbReference type="Gene3D" id="2.40.30.10">
    <property type="entry name" value="Translation factors"/>
    <property type="match status" value="2"/>
</dbReference>
<sequence>MAEMSVADFATELKMPASALLEQLQKAGVTKSTLDDGVSEHDKTRLLDYLRRSHGDTAPKSKITLTRKQTSEIKSADSTGKARTIQVEVRKKRVFVKRDDADLGAEASAVEPDDEIVVAQPEVPVEVPVVVEPEPVVEVVVAAPEPEPEPEPEPIPEPEPEPVVVAEVQAEPIAAPEPVVEAPLTARQRADRSHAELMARQAAEIKAKQAREAARKAAEEARKLEEERLKVEQEKARAAAAAKPEGKVGTLHKPAKTDEKPKKAQAPDRNAKQQPEDSKRRTIKTRGDTGTGAGWRGGPRGGSRHGKQSQEQTNFQAPTEAVVREIHVPETISVSDLAHKMSVKAAELIKKMMMMGQMVTINQVLDQETAMILVEEIGHTAVPAKLDDPEAFLEDGEEHKDVALEPRAPVVTVMGHVDHGKTSLLDYIRRAKVAAGEAGGITQHIGAYHVETKKGMISFLDTPGHEAFTAMRARGAKATDIVILVVAADDGVMPQTKEAIHHAKAAGVPIVVAINKIDKPDGNPDRVKQELVAEGVIPEEYGGDAMFMPVSAKTGAGIDDLLDAILLQSEVLELKAPKDAPAKGLIIEARLDKGRGPVATMLVQSGTLKRGDVVLAGATFGRVRAMLDENGKPIAEAGPSIPVEILGLSDVPGAGDEVMGIVDERRAREIALFRQGKFRDVKLAKQQAAKLESIMDQMKDGEVKSLALIVKADVQGSQEALVQSLSKLSNEEVRVKVIHGAVGAISESDVNLAQASGAVIIGFNIRADANARKLAESYGVDIRYYNIIYDAVDEVKAALSGMLSPEKREQVIGMVEVRQVFRISKVGTIAGCYVLDGLVKRSSLVRVIRDNVVIHSGELDSLKRFKDDAKEVRANFECGLSIKNFNDINEGDQLEVFEIQEIARTL</sequence>
<evidence type="ECO:0000256" key="5">
    <source>
        <dbReference type="ARBA" id="ARBA00022741"/>
    </source>
</evidence>
<dbReference type="InterPro" id="IPR000795">
    <property type="entry name" value="T_Tr_GTP-bd_dom"/>
</dbReference>
<dbReference type="Proteomes" id="UP001331561">
    <property type="component" value="Unassembled WGS sequence"/>
</dbReference>
<feature type="region of interest" description="Disordered" evidence="10">
    <location>
        <begin position="174"/>
        <end position="318"/>
    </location>
</feature>
<dbReference type="InterPro" id="IPR036925">
    <property type="entry name" value="TIF_IF2_dom3_sf"/>
</dbReference>
<protein>
    <recommendedName>
        <fullName evidence="2 8">Translation initiation factor IF-2</fullName>
    </recommendedName>
</protein>
<dbReference type="Pfam" id="PF22042">
    <property type="entry name" value="EF-G_D2"/>
    <property type="match status" value="1"/>
</dbReference>
<dbReference type="HAMAP" id="MF_00100_B">
    <property type="entry name" value="IF_2_B"/>
    <property type="match status" value="1"/>
</dbReference>
<proteinExistence type="inferred from homology"/>
<dbReference type="Gene3D" id="3.40.50.10050">
    <property type="entry name" value="Translation initiation factor IF- 2, domain 3"/>
    <property type="match status" value="1"/>
</dbReference>
<gene>
    <name evidence="8 12" type="primary">infB</name>
    <name evidence="12" type="ORF">VVD49_13130</name>
</gene>
<keyword evidence="7 8" id="KW-0342">GTP-binding</keyword>
<dbReference type="SUPFAM" id="SSF52540">
    <property type="entry name" value="P-loop containing nucleoside triphosphate hydrolases"/>
    <property type="match status" value="1"/>
</dbReference>
<keyword evidence="13" id="KW-1185">Reference proteome</keyword>
<feature type="compositionally biased region" description="Low complexity" evidence="10">
    <location>
        <begin position="174"/>
        <end position="183"/>
    </location>
</feature>
<feature type="compositionally biased region" description="Basic and acidic residues" evidence="10">
    <location>
        <begin position="255"/>
        <end position="280"/>
    </location>
</feature>
<dbReference type="EMBL" id="JAYXHS010000002">
    <property type="protein sequence ID" value="MEC5386673.1"/>
    <property type="molecule type" value="Genomic_DNA"/>
</dbReference>
<dbReference type="RefSeq" id="WP_327599632.1">
    <property type="nucleotide sequence ID" value="NZ_JAYXHS010000002.1"/>
</dbReference>
<comment type="caution">
    <text evidence="12">The sequence shown here is derived from an EMBL/GenBank/DDBJ whole genome shotgun (WGS) entry which is preliminary data.</text>
</comment>
<dbReference type="PROSITE" id="PS51722">
    <property type="entry name" value="G_TR_2"/>
    <property type="match status" value="1"/>
</dbReference>
<dbReference type="SUPFAM" id="SSF46955">
    <property type="entry name" value="Putative DNA-binding domain"/>
    <property type="match status" value="1"/>
</dbReference>
<feature type="region of interest" description="G-domain" evidence="8">
    <location>
        <begin position="409"/>
        <end position="557"/>
    </location>
</feature>
<dbReference type="PANTHER" id="PTHR43381">
    <property type="entry name" value="TRANSLATION INITIATION FACTOR IF-2-RELATED"/>
    <property type="match status" value="1"/>
</dbReference>
<dbReference type="CDD" id="cd03692">
    <property type="entry name" value="mtIF2_IVc"/>
    <property type="match status" value="1"/>
</dbReference>
<dbReference type="GO" id="GO:0003743">
    <property type="term" value="F:translation initiation factor activity"/>
    <property type="evidence" value="ECO:0007669"/>
    <property type="project" value="UniProtKB-KW"/>
</dbReference>
<organism evidence="12 13">
    <name type="scientific">Uliginosibacterium silvisoli</name>
    <dbReference type="NCBI Taxonomy" id="3114758"/>
    <lineage>
        <taxon>Bacteria</taxon>
        <taxon>Pseudomonadati</taxon>
        <taxon>Pseudomonadota</taxon>
        <taxon>Betaproteobacteria</taxon>
        <taxon>Rhodocyclales</taxon>
        <taxon>Zoogloeaceae</taxon>
        <taxon>Uliginosibacterium</taxon>
    </lineage>
</organism>
<dbReference type="Pfam" id="PF04760">
    <property type="entry name" value="IF2_N"/>
    <property type="match status" value="2"/>
</dbReference>
<accession>A0ABU6K435</accession>
<dbReference type="Pfam" id="PF00009">
    <property type="entry name" value="GTP_EFTU"/>
    <property type="match status" value="1"/>
</dbReference>
<evidence type="ECO:0000256" key="2">
    <source>
        <dbReference type="ARBA" id="ARBA00020675"/>
    </source>
</evidence>
<dbReference type="CDD" id="cd01887">
    <property type="entry name" value="IF2_eIF5B"/>
    <property type="match status" value="1"/>
</dbReference>
<dbReference type="PANTHER" id="PTHR43381:SF5">
    <property type="entry name" value="TR-TYPE G DOMAIN-CONTAINING PROTEIN"/>
    <property type="match status" value="1"/>
</dbReference>
<dbReference type="Pfam" id="PF08364">
    <property type="entry name" value="IF2_assoc"/>
    <property type="match status" value="1"/>
</dbReference>
<dbReference type="InterPro" id="IPR000178">
    <property type="entry name" value="TF_IF2_bacterial-like"/>
</dbReference>
<dbReference type="SUPFAM" id="SSF50447">
    <property type="entry name" value="Translation proteins"/>
    <property type="match status" value="2"/>
</dbReference>
<evidence type="ECO:0000313" key="12">
    <source>
        <dbReference type="EMBL" id="MEC5386673.1"/>
    </source>
</evidence>
<feature type="binding site" evidence="8">
    <location>
        <begin position="461"/>
        <end position="465"/>
    </location>
    <ligand>
        <name>GTP</name>
        <dbReference type="ChEBI" id="CHEBI:37565"/>
    </ligand>
</feature>
<dbReference type="InterPro" id="IPR006847">
    <property type="entry name" value="IF2_N"/>
</dbReference>
<evidence type="ECO:0000256" key="1">
    <source>
        <dbReference type="ARBA" id="ARBA00007733"/>
    </source>
</evidence>
<dbReference type="Pfam" id="PF11987">
    <property type="entry name" value="IF-2"/>
    <property type="match status" value="1"/>
</dbReference>
<dbReference type="NCBIfam" id="TIGR00487">
    <property type="entry name" value="IF-2"/>
    <property type="match status" value="1"/>
</dbReference>
<evidence type="ECO:0000256" key="6">
    <source>
        <dbReference type="ARBA" id="ARBA00022917"/>
    </source>
</evidence>
<dbReference type="SUPFAM" id="SSF52156">
    <property type="entry name" value="Initiation factor IF2/eIF5b, domain 3"/>
    <property type="match status" value="1"/>
</dbReference>
<dbReference type="InterPro" id="IPR009000">
    <property type="entry name" value="Transl_B-barrel_sf"/>
</dbReference>
<dbReference type="InterPro" id="IPR053905">
    <property type="entry name" value="EF-G-like_DII"/>
</dbReference>
<evidence type="ECO:0000256" key="8">
    <source>
        <dbReference type="HAMAP-Rule" id="MF_00100"/>
    </source>
</evidence>
<keyword evidence="6 8" id="KW-0648">Protein biosynthesis</keyword>